<sequence length="196" mass="22438">MVWTLEVEKRLAHIEFSNAGSNHLFSEPLDAWERFGKVKVHGFVVKTGIGFDVYVCNSLIDMVESFKLAFDEMSERNRLCWNITISRCLRCRRFEEALDVFRGMRCESNEKPDEATVVSTISACTALKNLGVAVALHRLCSVGSIRARGMDSQIDMKPDDFTFIVVLSACVHRGLVDEGREFFNSMRKIYERLRRS</sequence>
<gene>
    <name evidence="3" type="ORF">DVH24_029224</name>
</gene>
<dbReference type="Proteomes" id="UP000290289">
    <property type="component" value="Chromosome 15"/>
</dbReference>
<dbReference type="PANTHER" id="PTHR47926">
    <property type="entry name" value="PENTATRICOPEPTIDE REPEAT-CONTAINING PROTEIN"/>
    <property type="match status" value="1"/>
</dbReference>
<dbReference type="InterPro" id="IPR046960">
    <property type="entry name" value="PPR_At4g14850-like_plant"/>
</dbReference>
<dbReference type="NCBIfam" id="TIGR00756">
    <property type="entry name" value="PPR"/>
    <property type="match status" value="2"/>
</dbReference>
<protein>
    <recommendedName>
        <fullName evidence="5">Pentatricopeptide repeat-containing protein</fullName>
    </recommendedName>
</protein>
<keyword evidence="1" id="KW-0677">Repeat</keyword>
<dbReference type="InterPro" id="IPR002885">
    <property type="entry name" value="PPR_rpt"/>
</dbReference>
<dbReference type="PANTHER" id="PTHR47926:SF347">
    <property type="entry name" value="PENTATRICOPEPTIDE REPEAT-CONTAINING PROTEIN"/>
    <property type="match status" value="1"/>
</dbReference>
<evidence type="ECO:0008006" key="5">
    <source>
        <dbReference type="Google" id="ProtNLM"/>
    </source>
</evidence>
<comment type="caution">
    <text evidence="3">The sequence shown here is derived from an EMBL/GenBank/DDBJ whole genome shotgun (WGS) entry which is preliminary data.</text>
</comment>
<dbReference type="GO" id="GO:0003723">
    <property type="term" value="F:RNA binding"/>
    <property type="evidence" value="ECO:0007669"/>
    <property type="project" value="InterPro"/>
</dbReference>
<proteinExistence type="predicted"/>
<dbReference type="InterPro" id="IPR011990">
    <property type="entry name" value="TPR-like_helical_dom_sf"/>
</dbReference>
<keyword evidence="4" id="KW-1185">Reference proteome</keyword>
<reference evidence="3 4" key="1">
    <citation type="submission" date="2018-10" db="EMBL/GenBank/DDBJ databases">
        <title>A high-quality apple genome assembly.</title>
        <authorList>
            <person name="Hu J."/>
        </authorList>
    </citation>
    <scope>NUCLEOTIDE SEQUENCE [LARGE SCALE GENOMIC DNA]</scope>
    <source>
        <strain evidence="4">cv. HFTH1</strain>
        <tissue evidence="3">Young leaf</tissue>
    </source>
</reference>
<dbReference type="AlphaFoldDB" id="A0A498I009"/>
<organism evidence="3 4">
    <name type="scientific">Malus domestica</name>
    <name type="common">Apple</name>
    <name type="synonym">Pyrus malus</name>
    <dbReference type="NCBI Taxonomy" id="3750"/>
    <lineage>
        <taxon>Eukaryota</taxon>
        <taxon>Viridiplantae</taxon>
        <taxon>Streptophyta</taxon>
        <taxon>Embryophyta</taxon>
        <taxon>Tracheophyta</taxon>
        <taxon>Spermatophyta</taxon>
        <taxon>Magnoliopsida</taxon>
        <taxon>eudicotyledons</taxon>
        <taxon>Gunneridae</taxon>
        <taxon>Pentapetalae</taxon>
        <taxon>rosids</taxon>
        <taxon>fabids</taxon>
        <taxon>Rosales</taxon>
        <taxon>Rosaceae</taxon>
        <taxon>Amygdaloideae</taxon>
        <taxon>Maleae</taxon>
        <taxon>Malus</taxon>
    </lineage>
</organism>
<dbReference type="Pfam" id="PF01535">
    <property type="entry name" value="PPR"/>
    <property type="match status" value="2"/>
</dbReference>
<dbReference type="GO" id="GO:0009451">
    <property type="term" value="P:RNA modification"/>
    <property type="evidence" value="ECO:0007669"/>
    <property type="project" value="InterPro"/>
</dbReference>
<dbReference type="PROSITE" id="PS51375">
    <property type="entry name" value="PPR"/>
    <property type="match status" value="1"/>
</dbReference>
<name>A0A498I009_MALDO</name>
<evidence type="ECO:0000256" key="2">
    <source>
        <dbReference type="PROSITE-ProRule" id="PRU00708"/>
    </source>
</evidence>
<dbReference type="Gene3D" id="1.25.40.10">
    <property type="entry name" value="Tetratricopeptide repeat domain"/>
    <property type="match status" value="1"/>
</dbReference>
<evidence type="ECO:0000256" key="1">
    <source>
        <dbReference type="ARBA" id="ARBA00022737"/>
    </source>
</evidence>
<feature type="repeat" description="PPR" evidence="2">
    <location>
        <begin position="77"/>
        <end position="111"/>
    </location>
</feature>
<evidence type="ECO:0000313" key="3">
    <source>
        <dbReference type="EMBL" id="RXH74503.1"/>
    </source>
</evidence>
<accession>A0A498I009</accession>
<evidence type="ECO:0000313" key="4">
    <source>
        <dbReference type="Proteomes" id="UP000290289"/>
    </source>
</evidence>
<dbReference type="EMBL" id="RDQH01000341">
    <property type="protein sequence ID" value="RXH74503.1"/>
    <property type="molecule type" value="Genomic_DNA"/>
</dbReference>